<sequence length="66" mass="6851">MTQNPNDPSMGTDLTEQQATDLNAKPGRGDRQEPGAQMNDAEAAQGVKSDAEGERPGLDPATKGPS</sequence>
<name>A0A2T3W6B3_9DEIO</name>
<evidence type="ECO:0000313" key="2">
    <source>
        <dbReference type="EMBL" id="PTA67446.1"/>
    </source>
</evidence>
<evidence type="ECO:0000313" key="3">
    <source>
        <dbReference type="Proteomes" id="UP000240317"/>
    </source>
</evidence>
<feature type="compositionally biased region" description="Polar residues" evidence="1">
    <location>
        <begin position="1"/>
        <end position="21"/>
    </location>
</feature>
<dbReference type="RefSeq" id="WP_107138530.1">
    <property type="nucleotide sequence ID" value="NZ_PYSV01000012.1"/>
</dbReference>
<evidence type="ECO:0000256" key="1">
    <source>
        <dbReference type="SAM" id="MobiDB-lite"/>
    </source>
</evidence>
<dbReference type="AlphaFoldDB" id="A0A2T3W6B3"/>
<dbReference type="OrthoDB" id="71241at2"/>
<dbReference type="Proteomes" id="UP000240317">
    <property type="component" value="Unassembled WGS sequence"/>
</dbReference>
<gene>
    <name evidence="2" type="ORF">C8263_12825</name>
</gene>
<protein>
    <submittedName>
        <fullName evidence="2">Uncharacterized protein</fullName>
    </submittedName>
</protein>
<feature type="region of interest" description="Disordered" evidence="1">
    <location>
        <begin position="1"/>
        <end position="66"/>
    </location>
</feature>
<comment type="caution">
    <text evidence="2">The sequence shown here is derived from an EMBL/GenBank/DDBJ whole genome shotgun (WGS) entry which is preliminary data.</text>
</comment>
<keyword evidence="3" id="KW-1185">Reference proteome</keyword>
<reference evidence="2 3" key="1">
    <citation type="submission" date="2018-03" db="EMBL/GenBank/DDBJ databases">
        <title>Draft genome of Deinococcus sp. OD32.</title>
        <authorList>
            <person name="Wang X.-P."/>
            <person name="Du Z.-J."/>
        </authorList>
    </citation>
    <scope>NUCLEOTIDE SEQUENCE [LARGE SCALE GENOMIC DNA]</scope>
    <source>
        <strain evidence="2 3">OD32</strain>
    </source>
</reference>
<proteinExistence type="predicted"/>
<organism evidence="2 3">
    <name type="scientific">Deinococcus arcticus</name>
    <dbReference type="NCBI Taxonomy" id="2136176"/>
    <lineage>
        <taxon>Bacteria</taxon>
        <taxon>Thermotogati</taxon>
        <taxon>Deinococcota</taxon>
        <taxon>Deinococci</taxon>
        <taxon>Deinococcales</taxon>
        <taxon>Deinococcaceae</taxon>
        <taxon>Deinococcus</taxon>
    </lineage>
</organism>
<dbReference type="EMBL" id="PYSV01000012">
    <property type="protein sequence ID" value="PTA67446.1"/>
    <property type="molecule type" value="Genomic_DNA"/>
</dbReference>
<accession>A0A2T3W6B3</accession>